<accession>A0A1H8F993</accession>
<gene>
    <name evidence="1" type="ORF">SAMN05216325_11260</name>
</gene>
<dbReference type="Proteomes" id="UP000199459">
    <property type="component" value="Unassembled WGS sequence"/>
</dbReference>
<proteinExistence type="predicted"/>
<sequence>MIRNPIDVSTRVSSNLSALIETRLNTADPEEYVTLAVIRDYLTDMLSAAFTETEHIHHFDINDSLLDELDALIEEFGETALASDFVQNSASEPMSRVIDAVINSRDQDTPPTLEAVREAIAMGLPARLVGDGVLDEDEDDALLAEIDALINRHGGDALAEEFLRYE</sequence>
<evidence type="ECO:0000313" key="1">
    <source>
        <dbReference type="EMBL" id="SEN28302.1"/>
    </source>
</evidence>
<organism evidence="1 2">
    <name type="scientific">Nitrosomonas marina</name>
    <dbReference type="NCBI Taxonomy" id="917"/>
    <lineage>
        <taxon>Bacteria</taxon>
        <taxon>Pseudomonadati</taxon>
        <taxon>Pseudomonadota</taxon>
        <taxon>Betaproteobacteria</taxon>
        <taxon>Nitrosomonadales</taxon>
        <taxon>Nitrosomonadaceae</taxon>
        <taxon>Nitrosomonas</taxon>
    </lineage>
</organism>
<protein>
    <submittedName>
        <fullName evidence="1">Uncharacterized protein</fullName>
    </submittedName>
</protein>
<reference evidence="1 2" key="1">
    <citation type="submission" date="2016-10" db="EMBL/GenBank/DDBJ databases">
        <authorList>
            <person name="de Groot N.N."/>
        </authorList>
    </citation>
    <scope>NUCLEOTIDE SEQUENCE [LARGE SCALE GENOMIC DNA]</scope>
    <source>
        <strain evidence="1 2">Nm22</strain>
    </source>
</reference>
<dbReference type="EMBL" id="FOCP01000012">
    <property type="protein sequence ID" value="SEN28302.1"/>
    <property type="molecule type" value="Genomic_DNA"/>
</dbReference>
<name>A0A1H8F993_9PROT</name>
<evidence type="ECO:0000313" key="2">
    <source>
        <dbReference type="Proteomes" id="UP000199459"/>
    </source>
</evidence>
<dbReference type="AlphaFoldDB" id="A0A1H8F993"/>
<dbReference type="RefSeq" id="WP_090632063.1">
    <property type="nucleotide sequence ID" value="NZ_FOCP01000012.1"/>
</dbReference>
<dbReference type="OrthoDB" id="8560726at2"/>
<dbReference type="STRING" id="917.SAMN05216326_10939"/>